<dbReference type="RefSeq" id="WP_254416993.1">
    <property type="nucleotide sequence ID" value="NZ_BAAAJB010000069.1"/>
</dbReference>
<accession>A0ABY5D2D9</accession>
<dbReference type="Proteomes" id="UP001055940">
    <property type="component" value="Chromosome"/>
</dbReference>
<evidence type="ECO:0000313" key="1">
    <source>
        <dbReference type="EMBL" id="USY17423.1"/>
    </source>
</evidence>
<sequence length="85" mass="9691">MDTIVRSPLNERELLDDATRVRVVLTDVEWSIARQLREQSVWRTKIEQTPLSGPQSRAAADQALAELVEQQQRTIGQIETIARHA</sequence>
<keyword evidence="2" id="KW-1185">Reference proteome</keyword>
<reference evidence="1" key="1">
    <citation type="submission" date="2022-06" db="EMBL/GenBank/DDBJ databases">
        <authorList>
            <person name="Ping M."/>
        </authorList>
    </citation>
    <scope>NUCLEOTIDE SEQUENCE</scope>
    <source>
        <strain evidence="1">JCM11759T</strain>
    </source>
</reference>
<gene>
    <name evidence="1" type="ORF">NE857_18955</name>
</gene>
<evidence type="ECO:0000313" key="2">
    <source>
        <dbReference type="Proteomes" id="UP001055940"/>
    </source>
</evidence>
<organism evidence="1 2">
    <name type="scientific">Nocardiopsis exhalans</name>
    <dbReference type="NCBI Taxonomy" id="163604"/>
    <lineage>
        <taxon>Bacteria</taxon>
        <taxon>Bacillati</taxon>
        <taxon>Actinomycetota</taxon>
        <taxon>Actinomycetes</taxon>
        <taxon>Streptosporangiales</taxon>
        <taxon>Nocardiopsidaceae</taxon>
        <taxon>Nocardiopsis</taxon>
    </lineage>
</organism>
<protein>
    <submittedName>
        <fullName evidence="1">Uncharacterized protein</fullName>
    </submittedName>
</protein>
<proteinExistence type="predicted"/>
<name>A0ABY5D2D9_9ACTN</name>
<dbReference type="EMBL" id="CP099837">
    <property type="protein sequence ID" value="USY17423.1"/>
    <property type="molecule type" value="Genomic_DNA"/>
</dbReference>